<dbReference type="Gene3D" id="2.70.70.10">
    <property type="entry name" value="Glucose Permease (Domain IIA)"/>
    <property type="match status" value="1"/>
</dbReference>
<evidence type="ECO:0000313" key="3">
    <source>
        <dbReference type="EMBL" id="PIR99006.1"/>
    </source>
</evidence>
<dbReference type="Proteomes" id="UP000230796">
    <property type="component" value="Unassembled WGS sequence"/>
</dbReference>
<proteinExistence type="predicted"/>
<evidence type="ECO:0000256" key="1">
    <source>
        <dbReference type="SAM" id="Phobius"/>
    </source>
</evidence>
<evidence type="ECO:0000259" key="2">
    <source>
        <dbReference type="Pfam" id="PF01551"/>
    </source>
</evidence>
<protein>
    <recommendedName>
        <fullName evidence="2">M23ase beta-sheet core domain-containing protein</fullName>
    </recommendedName>
</protein>
<keyword evidence="1" id="KW-1133">Transmembrane helix</keyword>
<organism evidence="3 4">
    <name type="scientific">Candidatus Collierbacteria bacterium CG10_big_fil_rev_8_21_14_0_10_44_9</name>
    <dbReference type="NCBI Taxonomy" id="1974535"/>
    <lineage>
        <taxon>Bacteria</taxon>
        <taxon>Candidatus Collieribacteriota</taxon>
    </lineage>
</organism>
<keyword evidence="1" id="KW-0472">Membrane</keyword>
<dbReference type="InterPro" id="IPR016047">
    <property type="entry name" value="M23ase_b-sheet_dom"/>
</dbReference>
<dbReference type="InterPro" id="IPR011055">
    <property type="entry name" value="Dup_hybrid_motif"/>
</dbReference>
<dbReference type="CDD" id="cd12797">
    <property type="entry name" value="M23_peptidase"/>
    <property type="match status" value="1"/>
</dbReference>
<dbReference type="EMBL" id="PFAF01000034">
    <property type="protein sequence ID" value="PIR99006.1"/>
    <property type="molecule type" value="Genomic_DNA"/>
</dbReference>
<dbReference type="InterPro" id="IPR050570">
    <property type="entry name" value="Cell_wall_metabolism_enzyme"/>
</dbReference>
<feature type="domain" description="M23ase beta-sheet core" evidence="2">
    <location>
        <begin position="102"/>
        <end position="201"/>
    </location>
</feature>
<accession>A0A2H0VIU7</accession>
<dbReference type="Pfam" id="PF01551">
    <property type="entry name" value="Peptidase_M23"/>
    <property type="match status" value="1"/>
</dbReference>
<dbReference type="SUPFAM" id="SSF51261">
    <property type="entry name" value="Duplicated hybrid motif"/>
    <property type="match status" value="1"/>
</dbReference>
<dbReference type="AlphaFoldDB" id="A0A2H0VIU7"/>
<name>A0A2H0VIU7_9BACT</name>
<dbReference type="GO" id="GO:0004222">
    <property type="term" value="F:metalloendopeptidase activity"/>
    <property type="evidence" value="ECO:0007669"/>
    <property type="project" value="TreeGrafter"/>
</dbReference>
<comment type="caution">
    <text evidence="3">The sequence shown here is derived from an EMBL/GenBank/DDBJ whole genome shotgun (WGS) entry which is preliminary data.</text>
</comment>
<sequence>MKKIIKTSNLIYTLTVVVIILIALFVLWQTDKTPRYNNQNNTNDNIAKQENVNSSNKNFENNNHSTLVFPVAEFKERITKKSFGTYVNPNDSPVSPERFQGYHTGVDVEYADITTDVAVVAIADGLIVFSGRVSGYGGLVVIRHNIDGKSYLVFYGHLNPSSLLAKDASISAGQEIGQLGQAYSSEIDGERRHLHLAVYTGSDINMLGYTQTKEGLSKWIDPLTLWP</sequence>
<evidence type="ECO:0000313" key="4">
    <source>
        <dbReference type="Proteomes" id="UP000230796"/>
    </source>
</evidence>
<dbReference type="PANTHER" id="PTHR21666:SF270">
    <property type="entry name" value="MUREIN HYDROLASE ACTIVATOR ENVC"/>
    <property type="match status" value="1"/>
</dbReference>
<keyword evidence="1" id="KW-0812">Transmembrane</keyword>
<dbReference type="PANTHER" id="PTHR21666">
    <property type="entry name" value="PEPTIDASE-RELATED"/>
    <property type="match status" value="1"/>
</dbReference>
<gene>
    <name evidence="3" type="ORF">COT87_01760</name>
</gene>
<reference evidence="4" key="1">
    <citation type="submission" date="2017-09" db="EMBL/GenBank/DDBJ databases">
        <title>Depth-based differentiation of microbial function through sediment-hosted aquifers and enrichment of novel symbionts in the deep terrestrial subsurface.</title>
        <authorList>
            <person name="Probst A.J."/>
            <person name="Ladd B."/>
            <person name="Jarett J.K."/>
            <person name="Geller-Mcgrath D.E."/>
            <person name="Sieber C.M.K."/>
            <person name="Emerson J.B."/>
            <person name="Anantharaman K."/>
            <person name="Thomas B.C."/>
            <person name="Malmstrom R."/>
            <person name="Stieglmeier M."/>
            <person name="Klingl A."/>
            <person name="Woyke T."/>
            <person name="Ryan C.M."/>
            <person name="Banfield J.F."/>
        </authorList>
    </citation>
    <scope>NUCLEOTIDE SEQUENCE [LARGE SCALE GENOMIC DNA]</scope>
</reference>
<feature type="transmembrane region" description="Helical" evidence="1">
    <location>
        <begin position="9"/>
        <end position="28"/>
    </location>
</feature>